<evidence type="ECO:0000313" key="2">
    <source>
        <dbReference type="EMBL" id="KAF9956171.1"/>
    </source>
</evidence>
<feature type="signal peptide" evidence="1">
    <location>
        <begin position="1"/>
        <end position="23"/>
    </location>
</feature>
<comment type="caution">
    <text evidence="2">The sequence shown here is derived from an EMBL/GenBank/DDBJ whole genome shotgun (WGS) entry which is preliminary data.</text>
</comment>
<sequence>MTLGKNLFVAVLYDCILFEFAATVSKDTTYKLPLQTLADSFGHVLRTIKADQYIHRFHTRLEDVKLVIEPLSLSLSALQEYIDSLDDGCFELFPCVVNPVQSNGLIRSPNDLDQLMMNLNLRSTHLSVPGLTHCEKHCFLWEYGQNVPVSYHDDIAVLIQSLRDSLWMSKGSGGESCLCKNGMLGVRKFSR</sequence>
<reference evidence="2" key="1">
    <citation type="journal article" date="2020" name="Fungal Divers.">
        <title>Resolving the Mortierellaceae phylogeny through synthesis of multi-gene phylogenetics and phylogenomics.</title>
        <authorList>
            <person name="Vandepol N."/>
            <person name="Liber J."/>
            <person name="Desiro A."/>
            <person name="Na H."/>
            <person name="Kennedy M."/>
            <person name="Barry K."/>
            <person name="Grigoriev I.V."/>
            <person name="Miller A.N."/>
            <person name="O'Donnell K."/>
            <person name="Stajich J.E."/>
            <person name="Bonito G."/>
        </authorList>
    </citation>
    <scope>NUCLEOTIDE SEQUENCE</scope>
    <source>
        <strain evidence="2">MES-2147</strain>
    </source>
</reference>
<gene>
    <name evidence="2" type="ORF">BGZ65_002926</name>
</gene>
<keyword evidence="3" id="KW-1185">Reference proteome</keyword>
<dbReference type="Proteomes" id="UP000749646">
    <property type="component" value="Unassembled WGS sequence"/>
</dbReference>
<feature type="chain" id="PRO_5040299450" evidence="1">
    <location>
        <begin position="24"/>
        <end position="191"/>
    </location>
</feature>
<dbReference type="OrthoDB" id="2274644at2759"/>
<proteinExistence type="predicted"/>
<accession>A0A9P6J0B5</accession>
<keyword evidence="1" id="KW-0732">Signal</keyword>
<protein>
    <submittedName>
        <fullName evidence="2">Uncharacterized protein</fullName>
    </submittedName>
</protein>
<evidence type="ECO:0000256" key="1">
    <source>
        <dbReference type="SAM" id="SignalP"/>
    </source>
</evidence>
<dbReference type="AlphaFoldDB" id="A0A9P6J0B5"/>
<name>A0A9P6J0B5_9FUNG</name>
<evidence type="ECO:0000313" key="3">
    <source>
        <dbReference type="Proteomes" id="UP000749646"/>
    </source>
</evidence>
<feature type="non-terminal residue" evidence="2">
    <location>
        <position position="191"/>
    </location>
</feature>
<organism evidence="2 3">
    <name type="scientific">Modicella reniformis</name>
    <dbReference type="NCBI Taxonomy" id="1440133"/>
    <lineage>
        <taxon>Eukaryota</taxon>
        <taxon>Fungi</taxon>
        <taxon>Fungi incertae sedis</taxon>
        <taxon>Mucoromycota</taxon>
        <taxon>Mortierellomycotina</taxon>
        <taxon>Mortierellomycetes</taxon>
        <taxon>Mortierellales</taxon>
        <taxon>Mortierellaceae</taxon>
        <taxon>Modicella</taxon>
    </lineage>
</organism>
<dbReference type="EMBL" id="JAAAHW010006708">
    <property type="protein sequence ID" value="KAF9956171.1"/>
    <property type="molecule type" value="Genomic_DNA"/>
</dbReference>